<keyword evidence="1" id="KW-0732">Signal</keyword>
<feature type="chain" id="PRO_5038567334" evidence="1">
    <location>
        <begin position="20"/>
        <end position="151"/>
    </location>
</feature>
<dbReference type="PROSITE" id="PS51257">
    <property type="entry name" value="PROKAR_LIPOPROTEIN"/>
    <property type="match status" value="1"/>
</dbReference>
<sequence length="151" mass="14971">MRHVIATLLAGGALLTVSACGTAPGAPGSGAGGATAAVTTPPAGAACEALAQVYGTKMAPYAKALTTLATDPATIAQAQQSLAAFATAVQDATDTSADAGLKAAGKKAAEQMQKKSTDEKFFRAIKTPDDVNKAVGPTLSSWLAPVQQHCS</sequence>
<evidence type="ECO:0000313" key="2">
    <source>
        <dbReference type="EMBL" id="SFF71855.1"/>
    </source>
</evidence>
<evidence type="ECO:0000256" key="1">
    <source>
        <dbReference type="SAM" id="SignalP"/>
    </source>
</evidence>
<accession>A0A1I2KY17</accession>
<feature type="signal peptide" evidence="1">
    <location>
        <begin position="1"/>
        <end position="19"/>
    </location>
</feature>
<protein>
    <submittedName>
        <fullName evidence="2">Uncharacterized protein</fullName>
    </submittedName>
</protein>
<keyword evidence="3" id="KW-1185">Reference proteome</keyword>
<proteinExistence type="predicted"/>
<evidence type="ECO:0000313" key="3">
    <source>
        <dbReference type="Proteomes" id="UP000199645"/>
    </source>
</evidence>
<dbReference type="EMBL" id="FONV01000019">
    <property type="protein sequence ID" value="SFF71855.1"/>
    <property type="molecule type" value="Genomic_DNA"/>
</dbReference>
<dbReference type="AlphaFoldDB" id="A0A1I2KY17"/>
<organism evidence="2 3">
    <name type="scientific">Actinoplanes philippinensis</name>
    <dbReference type="NCBI Taxonomy" id="35752"/>
    <lineage>
        <taxon>Bacteria</taxon>
        <taxon>Bacillati</taxon>
        <taxon>Actinomycetota</taxon>
        <taxon>Actinomycetes</taxon>
        <taxon>Micromonosporales</taxon>
        <taxon>Micromonosporaceae</taxon>
        <taxon>Actinoplanes</taxon>
    </lineage>
</organism>
<dbReference type="Proteomes" id="UP000199645">
    <property type="component" value="Unassembled WGS sequence"/>
</dbReference>
<reference evidence="2 3" key="1">
    <citation type="submission" date="2016-10" db="EMBL/GenBank/DDBJ databases">
        <authorList>
            <person name="de Groot N.N."/>
        </authorList>
    </citation>
    <scope>NUCLEOTIDE SEQUENCE [LARGE SCALE GENOMIC DNA]</scope>
    <source>
        <strain evidence="2 3">DSM 43019</strain>
    </source>
</reference>
<dbReference type="RefSeq" id="WP_093621015.1">
    <property type="nucleotide sequence ID" value="NZ_BOMT01000076.1"/>
</dbReference>
<name>A0A1I2KY17_9ACTN</name>
<gene>
    <name evidence="2" type="ORF">SAMN05421541_11931</name>
</gene>
<dbReference type="OrthoDB" id="3298077at2"/>